<feature type="compositionally biased region" description="Basic and acidic residues" evidence="1">
    <location>
        <begin position="41"/>
        <end position="51"/>
    </location>
</feature>
<feature type="compositionally biased region" description="Basic and acidic residues" evidence="1">
    <location>
        <begin position="100"/>
        <end position="117"/>
    </location>
</feature>
<comment type="caution">
    <text evidence="2">The sequence shown here is derived from an EMBL/GenBank/DDBJ whole genome shotgun (WGS) entry which is preliminary data.</text>
</comment>
<feature type="region of interest" description="Disordered" evidence="1">
    <location>
        <begin position="26"/>
        <end position="168"/>
    </location>
</feature>
<protein>
    <submittedName>
        <fullName evidence="2">Uncharacterized protein</fullName>
    </submittedName>
</protein>
<accession>A0ABR3VUD7</accession>
<sequence length="364" mass="40471">MESRSHPRRLRPQVYFHVDFGVSWSAERPPKNHGFTYASRTLRERSRDFPRRVPAPTTNFLAPGQDSAPDGRSPEPAAPTHLTLPPQQADLAAWEDEGREEGRLSRAESTSSHERGRSAPPPFGDNPWDVSVPLEPPRATLFPSSSASSAGPAPGATSRPSAPDLWRPLPEVPSRFRLGEDGMPWSSQPPWLAGPEPDPYFLGYEERNSAQGTYRDPSGVRLHTPEPSSRGGDAHREAVAVVSSTSPRRQRSVEDPERVRQLEALSAAMVTVDNGFESQWWQQGPRQPVLHLPDEAVLRAETRFSRRSLGWAVATNATRNDSVSSQMAYTVSPMTEYTAFDTPPPSYQPLTRTLSTRSDEFLYR</sequence>
<dbReference type="EMBL" id="JAZHXJ010001154">
    <property type="protein sequence ID" value="KAL1845293.1"/>
    <property type="molecule type" value="Genomic_DNA"/>
</dbReference>
<reference evidence="2 3" key="1">
    <citation type="journal article" date="2024" name="Commun. Biol.">
        <title>Comparative genomic analysis of thermophilic fungi reveals convergent evolutionary adaptations and gene losses.</title>
        <authorList>
            <person name="Steindorff A.S."/>
            <person name="Aguilar-Pontes M.V."/>
            <person name="Robinson A.J."/>
            <person name="Andreopoulos B."/>
            <person name="LaButti K."/>
            <person name="Kuo A."/>
            <person name="Mondo S."/>
            <person name="Riley R."/>
            <person name="Otillar R."/>
            <person name="Haridas S."/>
            <person name="Lipzen A."/>
            <person name="Grimwood J."/>
            <person name="Schmutz J."/>
            <person name="Clum A."/>
            <person name="Reid I.D."/>
            <person name="Moisan M.C."/>
            <person name="Butler G."/>
            <person name="Nguyen T.T.M."/>
            <person name="Dewar K."/>
            <person name="Conant G."/>
            <person name="Drula E."/>
            <person name="Henrissat B."/>
            <person name="Hansel C."/>
            <person name="Singer S."/>
            <person name="Hutchinson M.I."/>
            <person name="de Vries R.P."/>
            <person name="Natvig D.O."/>
            <person name="Powell A.J."/>
            <person name="Tsang A."/>
            <person name="Grigoriev I.V."/>
        </authorList>
    </citation>
    <scope>NUCLEOTIDE SEQUENCE [LARGE SCALE GENOMIC DNA]</scope>
    <source>
        <strain evidence="2 3">ATCC 24622</strain>
    </source>
</reference>
<organism evidence="2 3">
    <name type="scientific">Phialemonium thermophilum</name>
    <dbReference type="NCBI Taxonomy" id="223376"/>
    <lineage>
        <taxon>Eukaryota</taxon>
        <taxon>Fungi</taxon>
        <taxon>Dikarya</taxon>
        <taxon>Ascomycota</taxon>
        <taxon>Pezizomycotina</taxon>
        <taxon>Sordariomycetes</taxon>
        <taxon>Sordariomycetidae</taxon>
        <taxon>Cephalothecales</taxon>
        <taxon>Cephalothecaceae</taxon>
        <taxon>Phialemonium</taxon>
    </lineage>
</organism>
<feature type="compositionally biased region" description="Low complexity" evidence="1">
    <location>
        <begin position="143"/>
        <end position="163"/>
    </location>
</feature>
<feature type="region of interest" description="Disordered" evidence="1">
    <location>
        <begin position="210"/>
        <end position="257"/>
    </location>
</feature>
<keyword evidence="3" id="KW-1185">Reference proteome</keyword>
<proteinExistence type="predicted"/>
<evidence type="ECO:0000313" key="2">
    <source>
        <dbReference type="EMBL" id="KAL1845293.1"/>
    </source>
</evidence>
<name>A0ABR3VUD7_9PEZI</name>
<evidence type="ECO:0000313" key="3">
    <source>
        <dbReference type="Proteomes" id="UP001586593"/>
    </source>
</evidence>
<gene>
    <name evidence="2" type="ORF">VTK73DRAFT_722</name>
</gene>
<evidence type="ECO:0000256" key="1">
    <source>
        <dbReference type="SAM" id="MobiDB-lite"/>
    </source>
</evidence>
<dbReference type="Proteomes" id="UP001586593">
    <property type="component" value="Unassembled WGS sequence"/>
</dbReference>